<evidence type="ECO:0000313" key="1">
    <source>
        <dbReference type="EMBL" id="QNP46242.1"/>
    </source>
</evidence>
<dbReference type="NCBIfam" id="TIGR04433">
    <property type="entry name" value="UrcA_uranyl"/>
    <property type="match status" value="1"/>
</dbReference>
<dbReference type="Proteomes" id="UP000516105">
    <property type="component" value="Chromosome"/>
</dbReference>
<gene>
    <name evidence="1" type="ORF">H9L14_03170</name>
</gene>
<sequence>MEATAVAQAPDEGDIVVTRKLPPSKDRLVRVVYIGDINLKDAAGRTEMEKRVSKAVDYMCAIPSPIPGQEKAMTAPCREEAWASARPQMEGAMARANAHK</sequence>
<dbReference type="EMBL" id="CP060782">
    <property type="protein sequence ID" value="QNP46242.1"/>
    <property type="molecule type" value="Genomic_DNA"/>
</dbReference>
<name>A0ABX6TBA6_9SPHN</name>
<evidence type="ECO:0000313" key="2">
    <source>
        <dbReference type="Proteomes" id="UP000516105"/>
    </source>
</evidence>
<protein>
    <submittedName>
        <fullName evidence="1">UrcA family protein</fullName>
    </submittedName>
</protein>
<keyword evidence="2" id="KW-1185">Reference proteome</keyword>
<proteinExistence type="predicted"/>
<organism evidence="1 2">
    <name type="scientific">Sphingomonas sediminicola</name>
    <dbReference type="NCBI Taxonomy" id="386874"/>
    <lineage>
        <taxon>Bacteria</taxon>
        <taxon>Pseudomonadati</taxon>
        <taxon>Pseudomonadota</taxon>
        <taxon>Alphaproteobacteria</taxon>
        <taxon>Sphingomonadales</taxon>
        <taxon>Sphingomonadaceae</taxon>
        <taxon>Sphingomonas</taxon>
    </lineage>
</organism>
<reference evidence="1 2" key="1">
    <citation type="submission" date="2020-08" db="EMBL/GenBank/DDBJ databases">
        <title>Genome sequence of Sphingomonas sediminicola KACC 15039T.</title>
        <authorList>
            <person name="Hyun D.-W."/>
            <person name="Bae J.-W."/>
        </authorList>
    </citation>
    <scope>NUCLEOTIDE SEQUENCE [LARGE SCALE GENOMIC DNA]</scope>
    <source>
        <strain evidence="1 2">KACC 15039</strain>
    </source>
</reference>
<accession>A0ABX6TBA6</accession>
<dbReference type="InterPro" id="IPR030972">
    <property type="entry name" value="UrcA_uranyl"/>
</dbReference>